<dbReference type="HAMAP" id="MF_01925">
    <property type="entry name" value="P5C_reductase"/>
    <property type="match status" value="1"/>
</dbReference>
<keyword evidence="3 4" id="KW-0560">Oxidoreductase</keyword>
<evidence type="ECO:0000256" key="7">
    <source>
        <dbReference type="SAM" id="MobiDB-lite"/>
    </source>
</evidence>
<dbReference type="EC" id="1.5.1.2" evidence="4 5"/>
<dbReference type="PIRSF" id="PIRSF000193">
    <property type="entry name" value="Pyrrol-5-carb_rd"/>
    <property type="match status" value="1"/>
</dbReference>
<dbReference type="InterPro" id="IPR000304">
    <property type="entry name" value="Pyrroline-COOH_reductase"/>
</dbReference>
<dbReference type="InterPro" id="IPR028939">
    <property type="entry name" value="P5C_Rdtase_cat_N"/>
</dbReference>
<dbReference type="Gene3D" id="1.10.3730.10">
    <property type="entry name" value="ProC C-terminal domain-like"/>
    <property type="match status" value="1"/>
</dbReference>
<evidence type="ECO:0000256" key="2">
    <source>
        <dbReference type="ARBA" id="ARBA00022857"/>
    </source>
</evidence>
<keyword evidence="4" id="KW-0963">Cytoplasm</keyword>
<dbReference type="PANTHER" id="PTHR11645:SF0">
    <property type="entry name" value="PYRROLINE-5-CARBOXYLATE REDUCTASE 3"/>
    <property type="match status" value="1"/>
</dbReference>
<keyword evidence="4 6" id="KW-0028">Amino-acid biosynthesis</keyword>
<evidence type="ECO:0000256" key="1">
    <source>
        <dbReference type="ARBA" id="ARBA00005525"/>
    </source>
</evidence>
<comment type="caution">
    <text evidence="10">The sequence shown here is derived from an EMBL/GenBank/DDBJ whole genome shotgun (WGS) entry which is preliminary data.</text>
</comment>
<dbReference type="InterPro" id="IPR053790">
    <property type="entry name" value="P5CR-like_CS"/>
</dbReference>
<dbReference type="Pfam" id="PF14748">
    <property type="entry name" value="P5CR_dimer"/>
    <property type="match status" value="1"/>
</dbReference>
<feature type="region of interest" description="Disordered" evidence="7">
    <location>
        <begin position="211"/>
        <end position="231"/>
    </location>
</feature>
<evidence type="ECO:0000259" key="9">
    <source>
        <dbReference type="Pfam" id="PF14748"/>
    </source>
</evidence>
<comment type="catalytic activity">
    <reaction evidence="4">
        <text>L-proline + NAD(+) = (S)-1-pyrroline-5-carboxylate + NADH + 2 H(+)</text>
        <dbReference type="Rhea" id="RHEA:14105"/>
        <dbReference type="ChEBI" id="CHEBI:15378"/>
        <dbReference type="ChEBI" id="CHEBI:17388"/>
        <dbReference type="ChEBI" id="CHEBI:57540"/>
        <dbReference type="ChEBI" id="CHEBI:57945"/>
        <dbReference type="ChEBI" id="CHEBI:60039"/>
        <dbReference type="EC" id="1.5.1.2"/>
    </reaction>
</comment>
<proteinExistence type="inferred from homology"/>
<dbReference type="PROSITE" id="PS00521">
    <property type="entry name" value="P5CR"/>
    <property type="match status" value="1"/>
</dbReference>
<dbReference type="RefSeq" id="WP_353983916.1">
    <property type="nucleotide sequence ID" value="NZ_JBEWLY010000013.1"/>
</dbReference>
<evidence type="ECO:0000256" key="4">
    <source>
        <dbReference type="HAMAP-Rule" id="MF_01925"/>
    </source>
</evidence>
<sequence>MERFKQILIVGCGNMGGAMLQGWLKGGLDPSRFTIADPGLEAAPESVALLREVPDRVFDVVLFGVKPQLLDAVAPQVAKTVGGNTVLLSILAGVELQTLAARFPDHGGIVRVMPNLAAAIGKSPLALAALGLAEGERNTLESLLAPLGSPEWLDSEALFDAVTALSGCGPAFVYRFIDAMAAGAVALGVPAAQAQRLALNTAEGAALLAASSPHGPGELARRVASPGGSTQAGLDVFDQNAQLSRLVEEAMAAAQRRSAEMGKAARST</sequence>
<dbReference type="GO" id="GO:0004735">
    <property type="term" value="F:pyrroline-5-carboxylate reductase activity"/>
    <property type="evidence" value="ECO:0007669"/>
    <property type="project" value="UniProtKB-EC"/>
</dbReference>
<dbReference type="SUPFAM" id="SSF48179">
    <property type="entry name" value="6-phosphogluconate dehydrogenase C-terminal domain-like"/>
    <property type="match status" value="1"/>
</dbReference>
<evidence type="ECO:0000256" key="3">
    <source>
        <dbReference type="ARBA" id="ARBA00023002"/>
    </source>
</evidence>
<feature type="domain" description="Pyrroline-5-carboxylate reductase catalytic N-terminal" evidence="8">
    <location>
        <begin position="7"/>
        <end position="93"/>
    </location>
</feature>
<dbReference type="Pfam" id="PF03807">
    <property type="entry name" value="F420_oxidored"/>
    <property type="match status" value="1"/>
</dbReference>
<comment type="function">
    <text evidence="4">Catalyzes the reduction of 1-pyrroline-5-carboxylate (PCA) to L-proline.</text>
</comment>
<organism evidence="10 11">
    <name type="scientific">Novosphingobium kalidii</name>
    <dbReference type="NCBI Taxonomy" id="3230299"/>
    <lineage>
        <taxon>Bacteria</taxon>
        <taxon>Pseudomonadati</taxon>
        <taxon>Pseudomonadota</taxon>
        <taxon>Alphaproteobacteria</taxon>
        <taxon>Sphingomonadales</taxon>
        <taxon>Sphingomonadaceae</taxon>
        <taxon>Novosphingobium</taxon>
    </lineage>
</organism>
<evidence type="ECO:0000256" key="6">
    <source>
        <dbReference type="RuleBase" id="RU003903"/>
    </source>
</evidence>
<dbReference type="InterPro" id="IPR029036">
    <property type="entry name" value="P5CR_dimer"/>
</dbReference>
<dbReference type="Proteomes" id="UP001548713">
    <property type="component" value="Unassembled WGS sequence"/>
</dbReference>
<dbReference type="InterPro" id="IPR008927">
    <property type="entry name" value="6-PGluconate_DH-like_C_sf"/>
</dbReference>
<evidence type="ECO:0000313" key="11">
    <source>
        <dbReference type="Proteomes" id="UP001548713"/>
    </source>
</evidence>
<comment type="pathway">
    <text evidence="4 6">Amino-acid biosynthesis; L-proline biosynthesis; L-proline from L-glutamate 5-semialdehyde: step 1/1.</text>
</comment>
<feature type="domain" description="Pyrroline-5-carboxylate reductase dimerisation" evidence="9">
    <location>
        <begin position="156"/>
        <end position="261"/>
    </location>
</feature>
<reference evidence="10 11" key="1">
    <citation type="submission" date="2024-07" db="EMBL/GenBank/DDBJ databases">
        <title>Novosphingobium kalidii RD2P27.</title>
        <authorList>
            <person name="Sun J.-Q."/>
        </authorList>
    </citation>
    <scope>NUCLEOTIDE SEQUENCE [LARGE SCALE GENOMIC DNA]</scope>
    <source>
        <strain evidence="10 11">RD2P27</strain>
    </source>
</reference>
<name>A0ABV2D0T4_9SPHN</name>
<evidence type="ECO:0000259" key="8">
    <source>
        <dbReference type="Pfam" id="PF03807"/>
    </source>
</evidence>
<dbReference type="EMBL" id="JBEWLY010000013">
    <property type="protein sequence ID" value="MET1755459.1"/>
    <property type="molecule type" value="Genomic_DNA"/>
</dbReference>
<accession>A0ABV2D0T4</accession>
<dbReference type="Gene3D" id="3.40.50.720">
    <property type="entry name" value="NAD(P)-binding Rossmann-like Domain"/>
    <property type="match status" value="1"/>
</dbReference>
<dbReference type="NCBIfam" id="TIGR00112">
    <property type="entry name" value="proC"/>
    <property type="match status" value="1"/>
</dbReference>
<protein>
    <recommendedName>
        <fullName evidence="4 5">Pyrroline-5-carboxylate reductase</fullName>
        <shortName evidence="4">P5C reductase</shortName>
        <shortName evidence="4">P5CR</shortName>
        <ecNumber evidence="4 5">1.5.1.2</ecNumber>
    </recommendedName>
    <alternativeName>
        <fullName evidence="4">PCA reductase</fullName>
    </alternativeName>
</protein>
<dbReference type="PANTHER" id="PTHR11645">
    <property type="entry name" value="PYRROLINE-5-CARBOXYLATE REDUCTASE"/>
    <property type="match status" value="1"/>
</dbReference>
<keyword evidence="11" id="KW-1185">Reference proteome</keyword>
<evidence type="ECO:0000256" key="5">
    <source>
        <dbReference type="NCBIfam" id="TIGR00112"/>
    </source>
</evidence>
<keyword evidence="2 4" id="KW-0521">NADP</keyword>
<keyword evidence="4 6" id="KW-0641">Proline biosynthesis</keyword>
<comment type="catalytic activity">
    <reaction evidence="4 6">
        <text>L-proline + NADP(+) = (S)-1-pyrroline-5-carboxylate + NADPH + 2 H(+)</text>
        <dbReference type="Rhea" id="RHEA:14109"/>
        <dbReference type="ChEBI" id="CHEBI:15378"/>
        <dbReference type="ChEBI" id="CHEBI:17388"/>
        <dbReference type="ChEBI" id="CHEBI:57783"/>
        <dbReference type="ChEBI" id="CHEBI:58349"/>
        <dbReference type="ChEBI" id="CHEBI:60039"/>
        <dbReference type="EC" id="1.5.1.2"/>
    </reaction>
</comment>
<gene>
    <name evidence="4 10" type="primary">proC</name>
    <name evidence="10" type="ORF">ABVV53_08295</name>
</gene>
<dbReference type="SUPFAM" id="SSF51735">
    <property type="entry name" value="NAD(P)-binding Rossmann-fold domains"/>
    <property type="match status" value="1"/>
</dbReference>
<comment type="subcellular location">
    <subcellularLocation>
        <location evidence="4">Cytoplasm</location>
    </subcellularLocation>
</comment>
<evidence type="ECO:0000313" key="10">
    <source>
        <dbReference type="EMBL" id="MET1755459.1"/>
    </source>
</evidence>
<dbReference type="InterPro" id="IPR036291">
    <property type="entry name" value="NAD(P)-bd_dom_sf"/>
</dbReference>
<comment type="similarity">
    <text evidence="1 4 6">Belongs to the pyrroline-5-carboxylate reductase family.</text>
</comment>